<evidence type="ECO:0000256" key="2">
    <source>
        <dbReference type="ARBA" id="ARBA00023163"/>
    </source>
</evidence>
<dbReference type="InterPro" id="IPR007219">
    <property type="entry name" value="XnlR_reg_dom"/>
</dbReference>
<dbReference type="Proteomes" id="UP000184073">
    <property type="component" value="Unassembled WGS sequence"/>
</dbReference>
<organism evidence="6 7">
    <name type="scientific">Aspergillus versicolor CBS 583.65</name>
    <dbReference type="NCBI Taxonomy" id="1036611"/>
    <lineage>
        <taxon>Eukaryota</taxon>
        <taxon>Fungi</taxon>
        <taxon>Dikarya</taxon>
        <taxon>Ascomycota</taxon>
        <taxon>Pezizomycotina</taxon>
        <taxon>Eurotiomycetes</taxon>
        <taxon>Eurotiomycetidae</taxon>
        <taxon>Eurotiales</taxon>
        <taxon>Aspergillaceae</taxon>
        <taxon>Aspergillus</taxon>
        <taxon>Aspergillus subgen. Nidulantes</taxon>
    </lineage>
</organism>
<evidence type="ECO:0000313" key="7">
    <source>
        <dbReference type="Proteomes" id="UP000184073"/>
    </source>
</evidence>
<protein>
    <recommendedName>
        <fullName evidence="5">Xylanolytic transcriptional activator regulatory domain-containing protein</fullName>
    </recommendedName>
</protein>
<dbReference type="OrthoDB" id="2571985at2759"/>
<dbReference type="EMBL" id="KV878131">
    <property type="protein sequence ID" value="OJJ04221.1"/>
    <property type="molecule type" value="Genomic_DNA"/>
</dbReference>
<dbReference type="CDD" id="cd12148">
    <property type="entry name" value="fungal_TF_MHR"/>
    <property type="match status" value="1"/>
</dbReference>
<evidence type="ECO:0000256" key="1">
    <source>
        <dbReference type="ARBA" id="ARBA00023015"/>
    </source>
</evidence>
<feature type="compositionally biased region" description="Acidic residues" evidence="4">
    <location>
        <begin position="474"/>
        <end position="483"/>
    </location>
</feature>
<dbReference type="InterPro" id="IPR011051">
    <property type="entry name" value="RmlC_Cupin_sf"/>
</dbReference>
<feature type="region of interest" description="Disordered" evidence="4">
    <location>
        <begin position="865"/>
        <end position="897"/>
    </location>
</feature>
<gene>
    <name evidence="6" type="ORF">ASPVEDRAFT_54431</name>
</gene>
<dbReference type="InterPro" id="IPR014710">
    <property type="entry name" value="RmlC-like_jellyroll"/>
</dbReference>
<dbReference type="RefSeq" id="XP_040669983.1">
    <property type="nucleotide sequence ID" value="XM_040814931.1"/>
</dbReference>
<dbReference type="AlphaFoldDB" id="A0A1L9PRW3"/>
<evidence type="ECO:0000256" key="3">
    <source>
        <dbReference type="ARBA" id="ARBA00023242"/>
    </source>
</evidence>
<feature type="region of interest" description="Disordered" evidence="4">
    <location>
        <begin position="381"/>
        <end position="404"/>
    </location>
</feature>
<name>A0A1L9PRW3_ASPVE</name>
<dbReference type="GO" id="GO:0005634">
    <property type="term" value="C:nucleus"/>
    <property type="evidence" value="ECO:0007669"/>
    <property type="project" value="TreeGrafter"/>
</dbReference>
<accession>A0A1L9PRW3</accession>
<dbReference type="PANTHER" id="PTHR47424:SF15">
    <property type="entry name" value="ZN(II)2CYS6 TRANSCRIPTION FACTOR (EUROFUNG)"/>
    <property type="match status" value="1"/>
</dbReference>
<keyword evidence="1" id="KW-0805">Transcription regulation</keyword>
<feature type="compositionally biased region" description="Polar residues" evidence="4">
    <location>
        <begin position="884"/>
        <end position="897"/>
    </location>
</feature>
<dbReference type="GeneID" id="63730442"/>
<feature type="domain" description="Xylanolytic transcriptional activator regulatory" evidence="5">
    <location>
        <begin position="682"/>
        <end position="754"/>
    </location>
</feature>
<dbReference type="GO" id="GO:0000981">
    <property type="term" value="F:DNA-binding transcription factor activity, RNA polymerase II-specific"/>
    <property type="evidence" value="ECO:0007669"/>
    <property type="project" value="TreeGrafter"/>
</dbReference>
<dbReference type="Gene3D" id="2.60.120.10">
    <property type="entry name" value="Jelly Rolls"/>
    <property type="match status" value="2"/>
</dbReference>
<dbReference type="VEuPathDB" id="FungiDB:ASPVEDRAFT_54431"/>
<evidence type="ECO:0000256" key="4">
    <source>
        <dbReference type="SAM" id="MobiDB-lite"/>
    </source>
</evidence>
<dbReference type="InterPro" id="IPR013096">
    <property type="entry name" value="Cupin_2"/>
</dbReference>
<keyword evidence="2" id="KW-0804">Transcription</keyword>
<proteinExistence type="predicted"/>
<dbReference type="Pfam" id="PF07883">
    <property type="entry name" value="Cupin_2"/>
    <property type="match status" value="1"/>
</dbReference>
<evidence type="ECO:0000313" key="6">
    <source>
        <dbReference type="EMBL" id="OJJ04221.1"/>
    </source>
</evidence>
<dbReference type="SMART" id="SM00906">
    <property type="entry name" value="Fungal_trans"/>
    <property type="match status" value="1"/>
</dbReference>
<dbReference type="InterPro" id="IPR051127">
    <property type="entry name" value="Fungal_SecMet_Regulators"/>
</dbReference>
<evidence type="ECO:0000259" key="5">
    <source>
        <dbReference type="SMART" id="SM00906"/>
    </source>
</evidence>
<sequence>MTLFTTKPPAARTTYAIPQLEGERITIPGSKGTFRILASSKQTNGLMAVFQSGAVLSDAPGFHYHNRAHDVFLVTKGFLKLWNGDKCRLMGPGDFAYVPPGIIHNPEMLGPHTEIFGLITPGDWVDFFRYISEPYEGVLVPESDNRDLKSLLIPKVMAAKGKFDVVFQPEYVPPELGEWDEDDERLPSGGGGGNGPVPFFLKANTGPRWMLGGVLSRPFVTTAQSGGVCAISSIESSQVYGADAALAVLSRFMTFRSVDHCLAVLEGTLIVQLREGGGAVKEEVFREGETVVIPAGQAFALQFRSRYVRVWSFTDGDGIEALVQRAGSELEGVVLPEKEELQGADEEVVRKAARELSVDQSNSLSRLMIADGSCHVPRSPLAQSDLALPRPATGAGPRSTSAMSGIHAPIARDLEKKIEELSSKLQAAESKFSPRELGPPNINATPNSMPADRPTLTPTSRQEPEEPAPYAAEAEGEETSDPVDDEISELNHHTNGIEFHGSTSSVAFLGHLQKARDPQPEAQWSSRPRAHGYSIVSTLHNASFSPTTNAPQSLAAVHEHNYYFEQAHVFMSGYFENIHFIHPFIDKEDFYLRAHDLWMRRTPTPDPGFIALYLSVLSFGALLRVWDEAQLGGLTRFEWSRKLFGEAQVYLNYLHFPNNLDAVQCWYLMAKICQNELNPNLAYMYLGLAVRTSLAAGFNRNVRHSNDPRSEWISKTWWGLYSLEIEMSFSLGRPDTLGLDDYHNRPLPPRDTSQYAIIPWMVDFARITRKVSVQIYHRRLTLKEKLAAALSIEAEMDAWVAQLPGWIRPGFISTGSGGGAGAGIGRNDLKDPKWARRQRLVLGIRYYNVKTLLFRPFLRHSTAVPGGLQSKSKPGQKPEKQSDTSDTNPQTEIDTTSQLSETITKCLNAAQETISVIHDIYRVHTFFRCWWYNTTYVTFATSTLLLPLSLSHSIPPTSTAAATAATPIAKADAESITSSIEKAIEILEATDESVVTRKCAEIIRYYLREFQARNADRDADACGPGTGSVGTGAGGGEEGIGMGWVGVGAGAGAEVGDGFGFTGAPGEGGEFAVPDWAYGFGFPDYSFEGIARFFDDLGGLPILDDA</sequence>
<dbReference type="GO" id="GO:0000435">
    <property type="term" value="P:positive regulation of transcription from RNA polymerase II promoter by galactose"/>
    <property type="evidence" value="ECO:0007669"/>
    <property type="project" value="TreeGrafter"/>
</dbReference>
<dbReference type="SUPFAM" id="SSF51182">
    <property type="entry name" value="RmlC-like cupins"/>
    <property type="match status" value="1"/>
</dbReference>
<dbReference type="Pfam" id="PF04082">
    <property type="entry name" value="Fungal_trans"/>
    <property type="match status" value="1"/>
</dbReference>
<keyword evidence="7" id="KW-1185">Reference proteome</keyword>
<feature type="region of interest" description="Disordered" evidence="4">
    <location>
        <begin position="425"/>
        <end position="483"/>
    </location>
</feature>
<dbReference type="STRING" id="1036611.A0A1L9PRW3"/>
<dbReference type="CDD" id="cd02215">
    <property type="entry name" value="cupin_QDO_N_C"/>
    <property type="match status" value="1"/>
</dbReference>
<keyword evidence="3" id="KW-0539">Nucleus</keyword>
<dbReference type="GO" id="GO:0000978">
    <property type="term" value="F:RNA polymerase II cis-regulatory region sequence-specific DNA binding"/>
    <property type="evidence" value="ECO:0007669"/>
    <property type="project" value="TreeGrafter"/>
</dbReference>
<dbReference type="GO" id="GO:0008270">
    <property type="term" value="F:zinc ion binding"/>
    <property type="evidence" value="ECO:0007669"/>
    <property type="project" value="InterPro"/>
</dbReference>
<dbReference type="PANTHER" id="PTHR47424">
    <property type="entry name" value="REGULATORY PROTEIN GAL4"/>
    <property type="match status" value="1"/>
</dbReference>
<reference evidence="7" key="1">
    <citation type="journal article" date="2017" name="Genome Biol.">
        <title>Comparative genomics reveals high biological diversity and specific adaptations in the industrially and medically important fungal genus Aspergillus.</title>
        <authorList>
            <person name="de Vries R.P."/>
            <person name="Riley R."/>
            <person name="Wiebenga A."/>
            <person name="Aguilar-Osorio G."/>
            <person name="Amillis S."/>
            <person name="Uchima C.A."/>
            <person name="Anderluh G."/>
            <person name="Asadollahi M."/>
            <person name="Askin M."/>
            <person name="Barry K."/>
            <person name="Battaglia E."/>
            <person name="Bayram O."/>
            <person name="Benocci T."/>
            <person name="Braus-Stromeyer S.A."/>
            <person name="Caldana C."/>
            <person name="Canovas D."/>
            <person name="Cerqueira G.C."/>
            <person name="Chen F."/>
            <person name="Chen W."/>
            <person name="Choi C."/>
            <person name="Clum A."/>
            <person name="Dos Santos R.A."/>
            <person name="Damasio A.R."/>
            <person name="Diallinas G."/>
            <person name="Emri T."/>
            <person name="Fekete E."/>
            <person name="Flipphi M."/>
            <person name="Freyberg S."/>
            <person name="Gallo A."/>
            <person name="Gournas C."/>
            <person name="Habgood R."/>
            <person name="Hainaut M."/>
            <person name="Harispe M.L."/>
            <person name="Henrissat B."/>
            <person name="Hilden K.S."/>
            <person name="Hope R."/>
            <person name="Hossain A."/>
            <person name="Karabika E."/>
            <person name="Karaffa L."/>
            <person name="Karanyi Z."/>
            <person name="Krasevec N."/>
            <person name="Kuo A."/>
            <person name="Kusch H."/>
            <person name="LaButti K."/>
            <person name="Lagendijk E.L."/>
            <person name="Lapidus A."/>
            <person name="Levasseur A."/>
            <person name="Lindquist E."/>
            <person name="Lipzen A."/>
            <person name="Logrieco A.F."/>
            <person name="MacCabe A."/>
            <person name="Maekelae M.R."/>
            <person name="Malavazi I."/>
            <person name="Melin P."/>
            <person name="Meyer V."/>
            <person name="Mielnichuk N."/>
            <person name="Miskei M."/>
            <person name="Molnar A.P."/>
            <person name="Mule G."/>
            <person name="Ngan C.Y."/>
            <person name="Orejas M."/>
            <person name="Orosz E."/>
            <person name="Ouedraogo J.P."/>
            <person name="Overkamp K.M."/>
            <person name="Park H.-S."/>
            <person name="Perrone G."/>
            <person name="Piumi F."/>
            <person name="Punt P.J."/>
            <person name="Ram A.F."/>
            <person name="Ramon A."/>
            <person name="Rauscher S."/>
            <person name="Record E."/>
            <person name="Riano-Pachon D.M."/>
            <person name="Robert V."/>
            <person name="Roehrig J."/>
            <person name="Ruller R."/>
            <person name="Salamov A."/>
            <person name="Salih N.S."/>
            <person name="Samson R.A."/>
            <person name="Sandor E."/>
            <person name="Sanguinetti M."/>
            <person name="Schuetze T."/>
            <person name="Sepcic K."/>
            <person name="Shelest E."/>
            <person name="Sherlock G."/>
            <person name="Sophianopoulou V."/>
            <person name="Squina F.M."/>
            <person name="Sun H."/>
            <person name="Susca A."/>
            <person name="Todd R.B."/>
            <person name="Tsang A."/>
            <person name="Unkles S.E."/>
            <person name="van de Wiele N."/>
            <person name="van Rossen-Uffink D."/>
            <person name="Oliveira J.V."/>
            <person name="Vesth T.C."/>
            <person name="Visser J."/>
            <person name="Yu J.-H."/>
            <person name="Zhou M."/>
            <person name="Andersen M.R."/>
            <person name="Archer D.B."/>
            <person name="Baker S.E."/>
            <person name="Benoit I."/>
            <person name="Brakhage A.A."/>
            <person name="Braus G.H."/>
            <person name="Fischer R."/>
            <person name="Frisvad J.C."/>
            <person name="Goldman G.H."/>
            <person name="Houbraken J."/>
            <person name="Oakley B."/>
            <person name="Pocsi I."/>
            <person name="Scazzocchio C."/>
            <person name="Seiboth B."/>
            <person name="vanKuyk P.A."/>
            <person name="Wortman J."/>
            <person name="Dyer P.S."/>
            <person name="Grigoriev I.V."/>
        </authorList>
    </citation>
    <scope>NUCLEOTIDE SEQUENCE [LARGE SCALE GENOMIC DNA]</scope>
    <source>
        <strain evidence="7">CBS 583.65</strain>
    </source>
</reference>
<dbReference type="GO" id="GO:0006351">
    <property type="term" value="P:DNA-templated transcription"/>
    <property type="evidence" value="ECO:0007669"/>
    <property type="project" value="InterPro"/>
</dbReference>